<dbReference type="EMBL" id="JXJX01000008">
    <property type="protein sequence ID" value="PCS06465.1"/>
    <property type="molecule type" value="Genomic_DNA"/>
</dbReference>
<keyword evidence="6" id="KW-1185">Reference proteome</keyword>
<evidence type="ECO:0000259" key="4">
    <source>
        <dbReference type="PROSITE" id="PS51118"/>
    </source>
</evidence>
<dbReference type="Proteomes" id="UP000242246">
    <property type="component" value="Unassembled WGS sequence"/>
</dbReference>
<dbReference type="STRING" id="1348632.GCA_001591745_01194"/>
<dbReference type="AlphaFoldDB" id="A0A2A5RZ23"/>
<comment type="caution">
    <text evidence="5">The sequence shown here is derived from an EMBL/GenBank/DDBJ whole genome shotgun (WGS) entry which is preliminary data.</text>
</comment>
<dbReference type="SUPFAM" id="SSF46785">
    <property type="entry name" value="Winged helix' DNA-binding domain"/>
    <property type="match status" value="1"/>
</dbReference>
<dbReference type="InterPro" id="IPR011991">
    <property type="entry name" value="ArsR-like_HTH"/>
</dbReference>
<keyword evidence="1" id="KW-0805">Transcription regulation</keyword>
<evidence type="ECO:0000313" key="5">
    <source>
        <dbReference type="EMBL" id="PCS06465.1"/>
    </source>
</evidence>
<dbReference type="GO" id="GO:0003677">
    <property type="term" value="F:DNA binding"/>
    <property type="evidence" value="ECO:0007669"/>
    <property type="project" value="UniProtKB-KW"/>
</dbReference>
<evidence type="ECO:0000256" key="2">
    <source>
        <dbReference type="ARBA" id="ARBA00023125"/>
    </source>
</evidence>
<gene>
    <name evidence="5" type="ORF">RU87_GL001674</name>
</gene>
<keyword evidence="2" id="KW-0238">DNA-binding</keyword>
<dbReference type="CDD" id="cd00090">
    <property type="entry name" value="HTH_ARSR"/>
    <property type="match status" value="1"/>
</dbReference>
<keyword evidence="3" id="KW-0804">Transcription</keyword>
<protein>
    <submittedName>
        <fullName evidence="5">Transcriptional regulator</fullName>
    </submittedName>
</protein>
<dbReference type="PANTHER" id="PTHR33204">
    <property type="entry name" value="TRANSCRIPTIONAL REGULATOR, MARR FAMILY"/>
    <property type="match status" value="1"/>
</dbReference>
<evidence type="ECO:0000256" key="1">
    <source>
        <dbReference type="ARBA" id="ARBA00023015"/>
    </source>
</evidence>
<accession>A0A2A5RZ23</accession>
<dbReference type="InterPro" id="IPR002577">
    <property type="entry name" value="HTH_HxlR"/>
</dbReference>
<sequence>MVNCNCDTANALAVIGGKWKILMLYHISKGDKGFNELVRLLVGITPHTLSKDLRELIEDGLVEKTILQHIPPRTSYQLTDVGRELEPILLKIKEFGHRHPIKRH</sequence>
<name>A0A2A5RZ23_9LACT</name>
<evidence type="ECO:0000313" key="6">
    <source>
        <dbReference type="Proteomes" id="UP000242246"/>
    </source>
</evidence>
<organism evidence="5 6">
    <name type="scientific">Pseudolactococcus plantarum</name>
    <dbReference type="NCBI Taxonomy" id="1365"/>
    <lineage>
        <taxon>Bacteria</taxon>
        <taxon>Bacillati</taxon>
        <taxon>Bacillota</taxon>
        <taxon>Bacilli</taxon>
        <taxon>Lactobacillales</taxon>
        <taxon>Streptococcaceae</taxon>
        <taxon>Pseudolactococcus</taxon>
    </lineage>
</organism>
<dbReference type="OrthoDB" id="9791143at2"/>
<dbReference type="Pfam" id="PF01638">
    <property type="entry name" value="HxlR"/>
    <property type="match status" value="1"/>
</dbReference>
<dbReference type="Gene3D" id="1.10.10.10">
    <property type="entry name" value="Winged helix-like DNA-binding domain superfamily/Winged helix DNA-binding domain"/>
    <property type="match status" value="1"/>
</dbReference>
<feature type="domain" description="HTH hxlR-type" evidence="4">
    <location>
        <begin position="6"/>
        <end position="104"/>
    </location>
</feature>
<evidence type="ECO:0000256" key="3">
    <source>
        <dbReference type="ARBA" id="ARBA00023163"/>
    </source>
</evidence>
<dbReference type="InterPro" id="IPR036390">
    <property type="entry name" value="WH_DNA-bd_sf"/>
</dbReference>
<dbReference type="InterPro" id="IPR036388">
    <property type="entry name" value="WH-like_DNA-bd_sf"/>
</dbReference>
<reference evidence="5 6" key="1">
    <citation type="submission" date="2014-12" db="EMBL/GenBank/DDBJ databases">
        <title>Draft genome sequences of 10 type strains of Lactococcus.</title>
        <authorList>
            <person name="Sun Z."/>
            <person name="Zhong Z."/>
            <person name="Liu W."/>
            <person name="Zhang W."/>
            <person name="Zhang H."/>
        </authorList>
    </citation>
    <scope>NUCLEOTIDE SEQUENCE [LARGE SCALE GENOMIC DNA]</scope>
    <source>
        <strain evidence="5 6">DSM 20686</strain>
    </source>
</reference>
<dbReference type="PROSITE" id="PS51118">
    <property type="entry name" value="HTH_HXLR"/>
    <property type="match status" value="1"/>
</dbReference>
<dbReference type="PANTHER" id="PTHR33204:SF29">
    <property type="entry name" value="TRANSCRIPTIONAL REGULATOR"/>
    <property type="match status" value="1"/>
</dbReference>
<proteinExistence type="predicted"/>